<dbReference type="Gene3D" id="2.70.70.10">
    <property type="entry name" value="Glucose Permease (Domain IIA)"/>
    <property type="match status" value="1"/>
</dbReference>
<dbReference type="EMBL" id="JBHSHC010000128">
    <property type="protein sequence ID" value="MFC4769401.1"/>
    <property type="molecule type" value="Genomic_DNA"/>
</dbReference>
<dbReference type="PANTHER" id="PTHR21666:SF270">
    <property type="entry name" value="MUREIN HYDROLASE ACTIVATOR ENVC"/>
    <property type="match status" value="1"/>
</dbReference>
<dbReference type="InterPro" id="IPR016047">
    <property type="entry name" value="M23ase_b-sheet_dom"/>
</dbReference>
<dbReference type="Pfam" id="PF01551">
    <property type="entry name" value="Peptidase_M23"/>
    <property type="match status" value="1"/>
</dbReference>
<reference evidence="5" key="1">
    <citation type="journal article" date="2019" name="Int. J. Syst. Evol. Microbiol.">
        <title>The Global Catalogue of Microorganisms (GCM) 10K type strain sequencing project: providing services to taxonomists for standard genome sequencing and annotation.</title>
        <authorList>
            <consortium name="The Broad Institute Genomics Platform"/>
            <consortium name="The Broad Institute Genome Sequencing Center for Infectious Disease"/>
            <person name="Wu L."/>
            <person name="Ma J."/>
        </authorList>
    </citation>
    <scope>NUCLEOTIDE SEQUENCE [LARGE SCALE GENOMIC DNA]</scope>
    <source>
        <strain evidence="5">WYCCWR 12678</strain>
    </source>
</reference>
<protein>
    <submittedName>
        <fullName evidence="4">M23 family metallopeptidase</fullName>
        <ecNumber evidence="4">3.4.24.-</ecNumber>
    </submittedName>
</protein>
<gene>
    <name evidence="4" type="ORF">ACFO8Q_18895</name>
</gene>
<keyword evidence="2" id="KW-0732">Signal</keyword>
<evidence type="ECO:0000313" key="4">
    <source>
        <dbReference type="EMBL" id="MFC4769401.1"/>
    </source>
</evidence>
<dbReference type="InterPro" id="IPR050570">
    <property type="entry name" value="Cell_wall_metabolism_enzyme"/>
</dbReference>
<evidence type="ECO:0000256" key="1">
    <source>
        <dbReference type="SAM" id="Coils"/>
    </source>
</evidence>
<keyword evidence="5" id="KW-1185">Reference proteome</keyword>
<feature type="signal peptide" evidence="2">
    <location>
        <begin position="1"/>
        <end position="23"/>
    </location>
</feature>
<dbReference type="PANTHER" id="PTHR21666">
    <property type="entry name" value="PEPTIDASE-RELATED"/>
    <property type="match status" value="1"/>
</dbReference>
<evidence type="ECO:0000259" key="3">
    <source>
        <dbReference type="Pfam" id="PF01551"/>
    </source>
</evidence>
<dbReference type="GO" id="GO:0016787">
    <property type="term" value="F:hydrolase activity"/>
    <property type="evidence" value="ECO:0007669"/>
    <property type="project" value="UniProtKB-KW"/>
</dbReference>
<dbReference type="CDD" id="cd12797">
    <property type="entry name" value="M23_peptidase"/>
    <property type="match status" value="1"/>
</dbReference>
<dbReference type="EC" id="3.4.24.-" evidence="4"/>
<feature type="domain" description="M23ase beta-sheet core" evidence="3">
    <location>
        <begin position="204"/>
        <end position="293"/>
    </location>
</feature>
<organism evidence="4 5">
    <name type="scientific">Effusibacillus consociatus</name>
    <dbReference type="NCBI Taxonomy" id="1117041"/>
    <lineage>
        <taxon>Bacteria</taxon>
        <taxon>Bacillati</taxon>
        <taxon>Bacillota</taxon>
        <taxon>Bacilli</taxon>
        <taxon>Bacillales</taxon>
        <taxon>Alicyclobacillaceae</taxon>
        <taxon>Effusibacillus</taxon>
    </lineage>
</organism>
<keyword evidence="1" id="KW-0175">Coiled coil</keyword>
<accession>A0ABV9Q5L6</accession>
<dbReference type="Proteomes" id="UP001596002">
    <property type="component" value="Unassembled WGS sequence"/>
</dbReference>
<dbReference type="InterPro" id="IPR011055">
    <property type="entry name" value="Dup_hybrid_motif"/>
</dbReference>
<name>A0ABV9Q5L6_9BACL</name>
<dbReference type="SUPFAM" id="SSF51261">
    <property type="entry name" value="Duplicated hybrid motif"/>
    <property type="match status" value="1"/>
</dbReference>
<dbReference type="RefSeq" id="WP_380027875.1">
    <property type="nucleotide sequence ID" value="NZ_JBHSHC010000128.1"/>
</dbReference>
<evidence type="ECO:0000313" key="5">
    <source>
        <dbReference type="Proteomes" id="UP001596002"/>
    </source>
</evidence>
<sequence>MLRRRMGLLCGILAILAAGRAHAGNASPARESVHILLTQERQLQEQVKVVHRQILDVNEKLKQIDERISEQSGQASTYSLQNQQTVKAMTEKYSIVYLPLAMASQIPVWSWNWEEREQKKSQLALREQAIKEKEQLQTTEKQLREKLRTVSDSIMKATGKVQKEGSIDNLDLEKLASLLAWPVPVSKEVTSDYGWRNLNGNVEFHTGIDVAADLGDPIHASADGVVLFAGSAQGFGNWIVIRHEQGLMTIYGHMFRNGIQVKPGQTVRKGDLIGKVGSAGQSYGPHLHFAVATGMKSGSMVTVNPWSFLEQ</sequence>
<feature type="coiled-coil region" evidence="1">
    <location>
        <begin position="126"/>
        <end position="153"/>
    </location>
</feature>
<evidence type="ECO:0000256" key="2">
    <source>
        <dbReference type="SAM" id="SignalP"/>
    </source>
</evidence>
<keyword evidence="4" id="KW-0378">Hydrolase</keyword>
<feature type="chain" id="PRO_5045613726" evidence="2">
    <location>
        <begin position="24"/>
        <end position="311"/>
    </location>
</feature>
<proteinExistence type="predicted"/>
<comment type="caution">
    <text evidence="4">The sequence shown here is derived from an EMBL/GenBank/DDBJ whole genome shotgun (WGS) entry which is preliminary data.</text>
</comment>